<proteinExistence type="predicted"/>
<dbReference type="Gene3D" id="3.40.50.150">
    <property type="entry name" value="Vaccinia Virus protein VP39"/>
    <property type="match status" value="1"/>
</dbReference>
<dbReference type="Pfam" id="PF18096">
    <property type="entry name" value="Thump_like"/>
    <property type="match status" value="1"/>
</dbReference>
<dbReference type="RefSeq" id="WP_141412564.1">
    <property type="nucleotide sequence ID" value="NZ_AP019735.1"/>
</dbReference>
<evidence type="ECO:0000313" key="4">
    <source>
        <dbReference type="Proteomes" id="UP000318946"/>
    </source>
</evidence>
<dbReference type="SUPFAM" id="SSF53335">
    <property type="entry name" value="S-adenosyl-L-methionine-dependent methyltransferases"/>
    <property type="match status" value="1"/>
</dbReference>
<dbReference type="AlphaFoldDB" id="A0A4Y1WV21"/>
<sequence>MTREEFDTLCRDDVRRAVEENLGRDPLAVALDRRTPHAALVATQVKYLERARTKLPSYYAARCILPPRAFEQASSEACAAHKEPAGDTALDLTCGLGVDALALGRRFRRVVALERDPVLAAVAARNLRLLGAANVEVVCASAEEYLAATTERFDWVAADPDRRSRTGRKLVRLEECSPDILRLLPAVRRVGARLCLKNSPLFDVDEALRLFPTARIEAVSVHGECKELLVYDDGTGPLLRATALGGGSVTLPPATAPTPPPPPFDPTAYAYLFLPDVALQKMRLVRRALEGRADVWSENGFAFAHRPVEGVPGRTLAIGAIGPFDAKALRRELRGEGIEIFKRDFPLTPEEIHARTGTHAGSRQRLAFTRIGGKLWTIRLAAEAPETEREG</sequence>
<name>A0A4Y1WV21_9BACT</name>
<dbReference type="Proteomes" id="UP000318946">
    <property type="component" value="Chromosome"/>
</dbReference>
<dbReference type="GeneID" id="78342002"/>
<dbReference type="EMBL" id="AP019735">
    <property type="protein sequence ID" value="BBL03968.1"/>
    <property type="molecule type" value="Genomic_DNA"/>
</dbReference>
<dbReference type="OrthoDB" id="1000417at2"/>
<evidence type="ECO:0000313" key="3">
    <source>
        <dbReference type="EMBL" id="BBL03968.1"/>
    </source>
</evidence>
<dbReference type="KEGG" id="acou:A5CBH24_12810"/>
<protein>
    <recommendedName>
        <fullName evidence="5">THUMP-like domain-containing protein</fullName>
    </recommendedName>
</protein>
<feature type="domain" description="THUMP-like" evidence="2">
    <location>
        <begin position="313"/>
        <end position="378"/>
    </location>
</feature>
<dbReference type="InterPro" id="IPR041698">
    <property type="entry name" value="Methyltransf_25"/>
</dbReference>
<evidence type="ECO:0008006" key="5">
    <source>
        <dbReference type="Google" id="ProtNLM"/>
    </source>
</evidence>
<evidence type="ECO:0000259" key="1">
    <source>
        <dbReference type="Pfam" id="PF13649"/>
    </source>
</evidence>
<dbReference type="Pfam" id="PF13649">
    <property type="entry name" value="Methyltransf_25"/>
    <property type="match status" value="1"/>
</dbReference>
<dbReference type="CDD" id="cd02440">
    <property type="entry name" value="AdoMet_MTases"/>
    <property type="match status" value="1"/>
</dbReference>
<gene>
    <name evidence="3" type="ORF">A5CBH24_12810</name>
</gene>
<dbReference type="InterPro" id="IPR029063">
    <property type="entry name" value="SAM-dependent_MTases_sf"/>
</dbReference>
<keyword evidence="4" id="KW-1185">Reference proteome</keyword>
<reference evidence="4" key="1">
    <citation type="submission" date="2019-06" db="EMBL/GenBank/DDBJ databases">
        <title>Alistipes onderdonkii subsp. vulgaris subsp. nov., Alistipes dispar sp. nov. and Alistipes communis sp. nov., isolated from human faeces, and creation of Alistipes onderdonkii subsp. onderdonkii subsp. nov.</title>
        <authorList>
            <person name="Sakamoto M."/>
            <person name="Ikeyama N."/>
            <person name="Ogata Y."/>
            <person name="Suda W."/>
            <person name="Iino T."/>
            <person name="Hattori M."/>
            <person name="Ohkuma M."/>
        </authorList>
    </citation>
    <scope>NUCLEOTIDE SEQUENCE [LARGE SCALE GENOMIC DNA]</scope>
    <source>
        <strain evidence="4">5CBH24</strain>
    </source>
</reference>
<organism evidence="3 4">
    <name type="scientific">Alistipes communis</name>
    <dbReference type="NCBI Taxonomy" id="2585118"/>
    <lineage>
        <taxon>Bacteria</taxon>
        <taxon>Pseudomonadati</taxon>
        <taxon>Bacteroidota</taxon>
        <taxon>Bacteroidia</taxon>
        <taxon>Bacteroidales</taxon>
        <taxon>Rikenellaceae</taxon>
        <taxon>Alistipes</taxon>
    </lineage>
</organism>
<feature type="domain" description="Methyltransferase" evidence="1">
    <location>
        <begin position="90"/>
        <end position="158"/>
    </location>
</feature>
<dbReference type="InterPro" id="IPR041497">
    <property type="entry name" value="Thump-like"/>
</dbReference>
<accession>A0A4Y1WV21</accession>
<evidence type="ECO:0000259" key="2">
    <source>
        <dbReference type="Pfam" id="PF18096"/>
    </source>
</evidence>